<reference evidence="2 3" key="1">
    <citation type="journal article" date="2016" name="Nat. Commun.">
        <title>Thousands of microbial genomes shed light on interconnected biogeochemical processes in an aquifer system.</title>
        <authorList>
            <person name="Anantharaman K."/>
            <person name="Brown C.T."/>
            <person name="Hug L.A."/>
            <person name="Sharon I."/>
            <person name="Castelle C.J."/>
            <person name="Probst A.J."/>
            <person name="Thomas B.C."/>
            <person name="Singh A."/>
            <person name="Wilkins M.J."/>
            <person name="Karaoz U."/>
            <person name="Brodie E.L."/>
            <person name="Williams K.H."/>
            <person name="Hubbard S.S."/>
            <person name="Banfield J.F."/>
        </authorList>
    </citation>
    <scope>NUCLEOTIDE SEQUENCE [LARGE SCALE GENOMIC DNA]</scope>
</reference>
<dbReference type="SUPFAM" id="SSF53448">
    <property type="entry name" value="Nucleotide-diphospho-sugar transferases"/>
    <property type="match status" value="1"/>
</dbReference>
<accession>A0A1G2KPC8</accession>
<dbReference type="EMBL" id="MHQK01000031">
    <property type="protein sequence ID" value="OHA01256.1"/>
    <property type="molecule type" value="Genomic_DNA"/>
</dbReference>
<feature type="domain" description="Glycosyltransferase 2-like" evidence="1">
    <location>
        <begin position="10"/>
        <end position="106"/>
    </location>
</feature>
<dbReference type="AlphaFoldDB" id="A0A1G2KPC8"/>
<evidence type="ECO:0000313" key="2">
    <source>
        <dbReference type="EMBL" id="OHA01256.1"/>
    </source>
</evidence>
<proteinExistence type="predicted"/>
<sequence>MKSQNKIPCSVEILTRNSERTLERCLESVKDFAEIIILDGNSTDRTREIAARYGARILKQYETDDPAVRIADFSEVRNKGLGLSSYEWFLYIDSDEYLSKEAAEEIRAISESQNPPARAWWQPRKYVLLGTVIDCATTYPNRQMRFFHKSAVKKFIKPIHERIETIPGVSIGVLTHIEYVPLGELEELKERWQRYIEKELDVYRGAPRARIGKAIARNSALFVFYAFRYFRNFIFCRGVRMPFSYEWARHSRTLYAIRQLFRFS</sequence>
<name>A0A1G2KPC8_9BACT</name>
<evidence type="ECO:0000313" key="3">
    <source>
        <dbReference type="Proteomes" id="UP000178710"/>
    </source>
</evidence>
<dbReference type="InterPro" id="IPR001173">
    <property type="entry name" value="Glyco_trans_2-like"/>
</dbReference>
<dbReference type="InterPro" id="IPR029044">
    <property type="entry name" value="Nucleotide-diphossugar_trans"/>
</dbReference>
<organism evidence="2 3">
    <name type="scientific">Candidatus Sungbacteria bacterium RIFCSPHIGHO2_02_FULL_49_20</name>
    <dbReference type="NCBI Taxonomy" id="1802272"/>
    <lineage>
        <taxon>Bacteria</taxon>
        <taxon>Candidatus Sungiibacteriota</taxon>
    </lineage>
</organism>
<dbReference type="PANTHER" id="PTHR43630:SF2">
    <property type="entry name" value="GLYCOSYLTRANSFERASE"/>
    <property type="match status" value="1"/>
</dbReference>
<dbReference type="PANTHER" id="PTHR43630">
    <property type="entry name" value="POLY-BETA-1,6-N-ACETYL-D-GLUCOSAMINE SYNTHASE"/>
    <property type="match status" value="1"/>
</dbReference>
<dbReference type="Pfam" id="PF00535">
    <property type="entry name" value="Glycos_transf_2"/>
    <property type="match status" value="1"/>
</dbReference>
<dbReference type="Gene3D" id="3.90.550.10">
    <property type="entry name" value="Spore Coat Polysaccharide Biosynthesis Protein SpsA, Chain A"/>
    <property type="match status" value="1"/>
</dbReference>
<dbReference type="CDD" id="cd02511">
    <property type="entry name" value="Beta4Glucosyltransferase"/>
    <property type="match status" value="1"/>
</dbReference>
<protein>
    <recommendedName>
        <fullName evidence="1">Glycosyltransferase 2-like domain-containing protein</fullName>
    </recommendedName>
</protein>
<dbReference type="Proteomes" id="UP000178710">
    <property type="component" value="Unassembled WGS sequence"/>
</dbReference>
<comment type="caution">
    <text evidence="2">The sequence shown here is derived from an EMBL/GenBank/DDBJ whole genome shotgun (WGS) entry which is preliminary data.</text>
</comment>
<gene>
    <name evidence="2" type="ORF">A3C12_01425</name>
</gene>
<evidence type="ECO:0000259" key="1">
    <source>
        <dbReference type="Pfam" id="PF00535"/>
    </source>
</evidence>